<comment type="catalytic activity">
    <reaction evidence="2">
        <text>alpha,alpha-trehalose 6-phosphate + H2O = alpha,alpha-trehalose + phosphate</text>
        <dbReference type="Rhea" id="RHEA:23420"/>
        <dbReference type="ChEBI" id="CHEBI:15377"/>
        <dbReference type="ChEBI" id="CHEBI:16551"/>
        <dbReference type="ChEBI" id="CHEBI:43474"/>
        <dbReference type="ChEBI" id="CHEBI:58429"/>
        <dbReference type="EC" id="3.1.3.12"/>
    </reaction>
</comment>
<keyword evidence="2" id="KW-0460">Magnesium</keyword>
<dbReference type="NCBIfam" id="TIGR00685">
    <property type="entry name" value="T6PP"/>
    <property type="match status" value="1"/>
</dbReference>
<evidence type="ECO:0000313" key="3">
    <source>
        <dbReference type="EMBL" id="MET1490920.1"/>
    </source>
</evidence>
<comment type="function">
    <text evidence="2">Removes the phosphate from trehalose 6-phosphate to produce free trehalose.</text>
</comment>
<dbReference type="InterPro" id="IPR003337">
    <property type="entry name" value="Trehalose_PPase"/>
</dbReference>
<dbReference type="RefSeq" id="WP_345924795.1">
    <property type="nucleotide sequence ID" value="NZ_JBDIVF010000002.1"/>
</dbReference>
<comment type="caution">
    <text evidence="3">The sequence shown here is derived from an EMBL/GenBank/DDBJ whole genome shotgun (WGS) entry which is preliminary data.</text>
</comment>
<comment type="cofactor">
    <cofactor evidence="2">
        <name>Mg(2+)</name>
        <dbReference type="ChEBI" id="CHEBI:18420"/>
    </cofactor>
</comment>
<proteinExistence type="inferred from homology"/>
<dbReference type="Proteomes" id="UP001548590">
    <property type="component" value="Unassembled WGS sequence"/>
</dbReference>
<dbReference type="EMBL" id="JBEWLZ010000008">
    <property type="protein sequence ID" value="MET1490920.1"/>
    <property type="molecule type" value="Genomic_DNA"/>
</dbReference>
<accession>A0ABV2CSM3</accession>
<sequence>MQTLFSPAGEAAMHEALSLRPLLALDFDGTLAPIVGDPSAARASARTAEVLSRLVRQLPVAIVTGRAVADVVGRLGFNPQFVVGNHGAEGLPGTDLRDLPPELDLWRARIMGDFRAQLEQAGVMIEDKGHSMSFHYRHAPDREAARDAIHAAIRALQPAPRVIGGKCVINLLPADAPDKFRAVSTLLRISACGSVIFAGDDLTDDVVFEHAPAHWLTIRVDEKPGSRARFSLSGQHQVLSFLERLEAMTATSMLSPD</sequence>
<dbReference type="InterPro" id="IPR044651">
    <property type="entry name" value="OTSB-like"/>
</dbReference>
<dbReference type="EC" id="3.1.3.12" evidence="2"/>
<dbReference type="InterPro" id="IPR036412">
    <property type="entry name" value="HAD-like_sf"/>
</dbReference>
<protein>
    <recommendedName>
        <fullName evidence="2">Trehalose 6-phosphate phosphatase</fullName>
        <ecNumber evidence="2">3.1.3.12</ecNumber>
    </recommendedName>
</protein>
<organism evidence="3 4">
    <name type="scientific">Uliginosibacterium paludis</name>
    <dbReference type="NCBI Taxonomy" id="1615952"/>
    <lineage>
        <taxon>Bacteria</taxon>
        <taxon>Pseudomonadati</taxon>
        <taxon>Pseudomonadota</taxon>
        <taxon>Betaproteobacteria</taxon>
        <taxon>Rhodocyclales</taxon>
        <taxon>Zoogloeaceae</taxon>
        <taxon>Uliginosibacterium</taxon>
    </lineage>
</organism>
<dbReference type="PANTHER" id="PTHR43768:SF3">
    <property type="entry name" value="TREHALOSE 6-PHOSPHATE PHOSPHATASE"/>
    <property type="match status" value="1"/>
</dbReference>
<evidence type="ECO:0000313" key="4">
    <source>
        <dbReference type="Proteomes" id="UP001548590"/>
    </source>
</evidence>
<evidence type="ECO:0000256" key="1">
    <source>
        <dbReference type="ARBA" id="ARBA00022801"/>
    </source>
</evidence>
<dbReference type="Gene3D" id="3.30.70.1020">
    <property type="entry name" value="Trehalose-6-phosphate phosphatase related protein, domain 2"/>
    <property type="match status" value="1"/>
</dbReference>
<dbReference type="InterPro" id="IPR023214">
    <property type="entry name" value="HAD_sf"/>
</dbReference>
<comment type="pathway">
    <text evidence="2">Glycan biosynthesis; trehalose biosynthesis.</text>
</comment>
<keyword evidence="1 2" id="KW-0378">Hydrolase</keyword>
<keyword evidence="4" id="KW-1185">Reference proteome</keyword>
<dbReference type="GO" id="GO:0004805">
    <property type="term" value="F:trehalose-phosphatase activity"/>
    <property type="evidence" value="ECO:0007669"/>
    <property type="project" value="UniProtKB-EC"/>
</dbReference>
<dbReference type="Pfam" id="PF02358">
    <property type="entry name" value="Trehalose_PPase"/>
    <property type="match status" value="1"/>
</dbReference>
<dbReference type="SUPFAM" id="SSF56784">
    <property type="entry name" value="HAD-like"/>
    <property type="match status" value="1"/>
</dbReference>
<keyword evidence="2" id="KW-0479">Metal-binding</keyword>
<comment type="similarity">
    <text evidence="2">Belongs to the trehalose phosphatase family.</text>
</comment>
<dbReference type="PANTHER" id="PTHR43768">
    <property type="entry name" value="TREHALOSE 6-PHOSPHATE PHOSPHATASE"/>
    <property type="match status" value="1"/>
</dbReference>
<reference evidence="3 4" key="1">
    <citation type="submission" date="2024-07" db="EMBL/GenBank/DDBJ databases">
        <title>Uliginosibacterium paludis KCTC:42655.</title>
        <authorList>
            <person name="Kim M.K."/>
        </authorList>
    </citation>
    <scope>NUCLEOTIDE SEQUENCE [LARGE SCALE GENOMIC DNA]</scope>
    <source>
        <strain evidence="3 4">KCTC 42655</strain>
    </source>
</reference>
<dbReference type="Gene3D" id="3.40.50.1000">
    <property type="entry name" value="HAD superfamily/HAD-like"/>
    <property type="match status" value="1"/>
</dbReference>
<name>A0ABV2CSM3_9RHOO</name>
<gene>
    <name evidence="3" type="primary">otsB</name>
    <name evidence="3" type="ORF">ABVT11_13870</name>
</gene>
<evidence type="ECO:0000256" key="2">
    <source>
        <dbReference type="RuleBase" id="RU361117"/>
    </source>
</evidence>